<accession>A0A1G8EMV3</accession>
<dbReference type="Gene3D" id="3.40.140.10">
    <property type="entry name" value="Cytidine Deaminase, domain 2"/>
    <property type="match status" value="1"/>
</dbReference>
<dbReference type="Gene3D" id="3.40.50.720">
    <property type="entry name" value="NAD(P)-binding Rossmann-like Domain"/>
    <property type="match status" value="1"/>
</dbReference>
<organism evidence="2 3">
    <name type="scientific">Propionivibrio dicarboxylicus</name>
    <dbReference type="NCBI Taxonomy" id="83767"/>
    <lineage>
        <taxon>Bacteria</taxon>
        <taxon>Pseudomonadati</taxon>
        <taxon>Pseudomonadota</taxon>
        <taxon>Betaproteobacteria</taxon>
        <taxon>Rhodocyclales</taxon>
        <taxon>Rhodocyclaceae</taxon>
        <taxon>Propionivibrio</taxon>
    </lineage>
</organism>
<evidence type="ECO:0000313" key="2">
    <source>
        <dbReference type="EMBL" id="SDH71172.1"/>
    </source>
</evidence>
<protein>
    <submittedName>
        <fullName evidence="2">ThiF family protein</fullName>
    </submittedName>
</protein>
<dbReference type="InterPro" id="IPR032865">
    <property type="entry name" value="Prok-E2_A"/>
</dbReference>
<dbReference type="OrthoDB" id="5470925at2"/>
<proteinExistence type="predicted"/>
<evidence type="ECO:0000313" key="3">
    <source>
        <dbReference type="Proteomes" id="UP000198607"/>
    </source>
</evidence>
<feature type="domain" description="THIF-type NAD/FAD binding fold" evidence="1">
    <location>
        <begin position="363"/>
        <end position="483"/>
    </location>
</feature>
<dbReference type="SUPFAM" id="SSF102712">
    <property type="entry name" value="JAB1/MPN domain"/>
    <property type="match status" value="1"/>
</dbReference>
<dbReference type="GO" id="GO:0008641">
    <property type="term" value="F:ubiquitin-like modifier activating enzyme activity"/>
    <property type="evidence" value="ECO:0007669"/>
    <property type="project" value="InterPro"/>
</dbReference>
<evidence type="ECO:0000259" key="1">
    <source>
        <dbReference type="Pfam" id="PF00899"/>
    </source>
</evidence>
<dbReference type="Pfam" id="PF14457">
    <property type="entry name" value="Prok-E2_A"/>
    <property type="match status" value="1"/>
</dbReference>
<dbReference type="RefSeq" id="WP_091937420.1">
    <property type="nucleotide sequence ID" value="NZ_FNCY01000008.1"/>
</dbReference>
<dbReference type="Pfam" id="PF00899">
    <property type="entry name" value="ThiF"/>
    <property type="match status" value="1"/>
</dbReference>
<dbReference type="Proteomes" id="UP000198607">
    <property type="component" value="Unassembled WGS sequence"/>
</dbReference>
<dbReference type="AlphaFoldDB" id="A0A1G8EMV3"/>
<reference evidence="2 3" key="1">
    <citation type="submission" date="2016-10" db="EMBL/GenBank/DDBJ databases">
        <authorList>
            <person name="de Groot N.N."/>
        </authorList>
    </citation>
    <scope>NUCLEOTIDE SEQUENCE [LARGE SCALE GENOMIC DNA]</scope>
    <source>
        <strain evidence="2 3">DSM 5885</strain>
    </source>
</reference>
<sequence length="747" mass="82089">MALMVALPQQIEDALRVVEAHEAVFNVTGPRHLDDGTYVIEATFDTRLPSRWAKIGESPDGVRASEVVTIHFPENYPDRAPRFFLRADFNSRLPHINPHRPGDPIPPCILAGDISELLHAEGLFSLINQMAEWLKNAGRQSLMNLVQGWEPMRRNNLRNMMYVDPEELLSSHILGKHQLFSINCWREKSGNASLTSEHRRWPGATILADQLRSIIHDQRTSNDIIEGQSLMAVCWPSSTESGQPKVIDQYLPDTVNCAGDLATRANELGCQKSFDEFASNLNYAVKQFKIKYQHPIFIVFPVRRPATVIGFTTEYEFLCYRADVPMSVGLSDKSCQVSSVAFLIPTSKDLLRRTSGMPTTVDESFVSFLGCGSLGSKLVLHATRAGFPPSLLIDSEELAPHNVARHALFPRHCILRTKSEALADEIGTFNLKKPKVFNGDIITADPEKSPLKEVLSGAGNLLINTTGSHAVRHYLIKSAFKARVIEGCLTNQGEIGIFLVEGNQRSANCGDLMCLVYEELRKSNCLKKPLDPSEALLHVGVGCNSVTLPMSDARVSLFAAGMSQLILDAQVGSLPDEGMVRIGFLDADRVSVRWRHWVVGKTHIAETSGLSGWSVRVLDTAHKKILEDVVRHSGSETGGLIVGRCSQIQREVTIVDVLPPPPDSSRSPTQFILGVDGLKSQISSYDSQGANVLGCLGTWHSHLQPSGPSSVDQATAKSIEGLLRGAVVMLIRHPNGYAALVKEGRIE</sequence>
<dbReference type="SUPFAM" id="SSF69572">
    <property type="entry name" value="Activating enzymes of the ubiquitin-like proteins"/>
    <property type="match status" value="1"/>
</dbReference>
<name>A0A1G8EMV3_9RHOO</name>
<dbReference type="InterPro" id="IPR035985">
    <property type="entry name" value="Ubiquitin-activating_enz"/>
</dbReference>
<dbReference type="STRING" id="83767.SAMN05660652_02133"/>
<dbReference type="InterPro" id="IPR000594">
    <property type="entry name" value="ThiF_NAD_FAD-bd"/>
</dbReference>
<gene>
    <name evidence="2" type="ORF">SAMN05660652_02133</name>
</gene>
<keyword evidence="3" id="KW-1185">Reference proteome</keyword>
<dbReference type="EMBL" id="FNCY01000008">
    <property type="protein sequence ID" value="SDH71172.1"/>
    <property type="molecule type" value="Genomic_DNA"/>
</dbReference>